<keyword evidence="2" id="KW-1133">Transmembrane helix</keyword>
<reference evidence="3 4" key="1">
    <citation type="submission" date="2018-05" db="EMBL/GenBank/DDBJ databases">
        <title>Complete genome sequence of sponge-derived Streptomyces sp. HNM0039.</title>
        <authorList>
            <person name="Huang X."/>
            <person name="Zhou S."/>
        </authorList>
    </citation>
    <scope>NUCLEOTIDE SEQUENCE [LARGE SCALE GENOMIC DNA]</scope>
    <source>
        <strain evidence="3 4">HNM0039</strain>
    </source>
</reference>
<accession>A0A2S1SUV9</accession>
<dbReference type="Proteomes" id="UP000244900">
    <property type="component" value="Chromosome"/>
</dbReference>
<proteinExistence type="predicted"/>
<sequence length="106" mass="12028">MGWVIFILYVAGIIGTTRYAMHIFDLHWADINGSGLNGIGSRFKTMMPGTFWPIGLPILLLVAQRRQQHRQASRQSVADLMRDDETPRNTPAPQPRHGTRNPFDDL</sequence>
<dbReference type="RefSeq" id="WP_018892460.1">
    <property type="nucleotide sequence ID" value="NZ_CP029188.1"/>
</dbReference>
<dbReference type="KEGG" id="stir:DDW44_16505"/>
<evidence type="ECO:0000256" key="1">
    <source>
        <dbReference type="SAM" id="MobiDB-lite"/>
    </source>
</evidence>
<protein>
    <submittedName>
        <fullName evidence="3">Uncharacterized protein</fullName>
    </submittedName>
</protein>
<evidence type="ECO:0000313" key="4">
    <source>
        <dbReference type="Proteomes" id="UP000244900"/>
    </source>
</evidence>
<keyword evidence="2" id="KW-0812">Transmembrane</keyword>
<organism evidence="3 4">
    <name type="scientific">Streptomyces tirandamycinicus</name>
    <dbReference type="NCBI Taxonomy" id="2174846"/>
    <lineage>
        <taxon>Bacteria</taxon>
        <taxon>Bacillati</taxon>
        <taxon>Actinomycetota</taxon>
        <taxon>Actinomycetes</taxon>
        <taxon>Kitasatosporales</taxon>
        <taxon>Streptomycetaceae</taxon>
        <taxon>Streptomyces</taxon>
    </lineage>
</organism>
<keyword evidence="2" id="KW-0472">Membrane</keyword>
<evidence type="ECO:0000256" key="2">
    <source>
        <dbReference type="SAM" id="Phobius"/>
    </source>
</evidence>
<feature type="region of interest" description="Disordered" evidence="1">
    <location>
        <begin position="70"/>
        <end position="106"/>
    </location>
</feature>
<evidence type="ECO:0000313" key="3">
    <source>
        <dbReference type="EMBL" id="AWI30193.1"/>
    </source>
</evidence>
<dbReference type="AlphaFoldDB" id="A0A2S1SUV9"/>
<keyword evidence="4" id="KW-1185">Reference proteome</keyword>
<dbReference type="EMBL" id="CP029188">
    <property type="protein sequence ID" value="AWI30193.1"/>
    <property type="molecule type" value="Genomic_DNA"/>
</dbReference>
<name>A0A2S1SUV9_9ACTN</name>
<feature type="transmembrane region" description="Helical" evidence="2">
    <location>
        <begin position="44"/>
        <end position="63"/>
    </location>
</feature>
<gene>
    <name evidence="3" type="ORF">DDW44_16505</name>
</gene>